<dbReference type="GO" id="GO:0003676">
    <property type="term" value="F:nucleic acid binding"/>
    <property type="evidence" value="ECO:0007669"/>
    <property type="project" value="InterPro"/>
</dbReference>
<evidence type="ECO:0000313" key="2">
    <source>
        <dbReference type="Proteomes" id="UP000887013"/>
    </source>
</evidence>
<sequence length="87" mass="9893">MHLTLEQHLSQPSVNVRGGISSSVIFGPIFFDISVTGDKYLEILMNQVVPQLQQQPNSHDLYFQQDGGPSHFSRVVRDHLEETFPEK</sequence>
<gene>
    <name evidence="1" type="ORF">NPIL_575231</name>
</gene>
<accession>A0A8X6Q755</accession>
<dbReference type="Gene3D" id="3.30.420.10">
    <property type="entry name" value="Ribonuclease H-like superfamily/Ribonuclease H"/>
    <property type="match status" value="1"/>
</dbReference>
<organism evidence="1 2">
    <name type="scientific">Nephila pilipes</name>
    <name type="common">Giant wood spider</name>
    <name type="synonym">Nephila maculata</name>
    <dbReference type="NCBI Taxonomy" id="299642"/>
    <lineage>
        <taxon>Eukaryota</taxon>
        <taxon>Metazoa</taxon>
        <taxon>Ecdysozoa</taxon>
        <taxon>Arthropoda</taxon>
        <taxon>Chelicerata</taxon>
        <taxon>Arachnida</taxon>
        <taxon>Araneae</taxon>
        <taxon>Araneomorphae</taxon>
        <taxon>Entelegynae</taxon>
        <taxon>Araneoidea</taxon>
        <taxon>Nephilidae</taxon>
        <taxon>Nephila</taxon>
    </lineage>
</organism>
<dbReference type="OrthoDB" id="6759042at2759"/>
<dbReference type="InterPro" id="IPR036397">
    <property type="entry name" value="RNaseH_sf"/>
</dbReference>
<comment type="caution">
    <text evidence="1">The sequence shown here is derived from an EMBL/GenBank/DDBJ whole genome shotgun (WGS) entry which is preliminary data.</text>
</comment>
<reference evidence="1" key="1">
    <citation type="submission" date="2020-08" db="EMBL/GenBank/DDBJ databases">
        <title>Multicomponent nature underlies the extraordinary mechanical properties of spider dragline silk.</title>
        <authorList>
            <person name="Kono N."/>
            <person name="Nakamura H."/>
            <person name="Mori M."/>
            <person name="Yoshida Y."/>
            <person name="Ohtoshi R."/>
            <person name="Malay A.D."/>
            <person name="Moran D.A.P."/>
            <person name="Tomita M."/>
            <person name="Numata K."/>
            <person name="Arakawa K."/>
        </authorList>
    </citation>
    <scope>NUCLEOTIDE SEQUENCE</scope>
</reference>
<dbReference type="EMBL" id="BMAW01124936">
    <property type="protein sequence ID" value="GFU10207.1"/>
    <property type="molecule type" value="Genomic_DNA"/>
</dbReference>
<name>A0A8X6Q755_NEPPI</name>
<dbReference type="PANTHER" id="PTHR47326:SF1">
    <property type="entry name" value="HTH PSQ-TYPE DOMAIN-CONTAINING PROTEIN"/>
    <property type="match status" value="1"/>
</dbReference>
<proteinExistence type="predicted"/>
<dbReference type="PANTHER" id="PTHR47326">
    <property type="entry name" value="TRANSPOSABLE ELEMENT TC3 TRANSPOSASE-LIKE PROTEIN"/>
    <property type="match status" value="1"/>
</dbReference>
<dbReference type="Proteomes" id="UP000887013">
    <property type="component" value="Unassembled WGS sequence"/>
</dbReference>
<evidence type="ECO:0000313" key="1">
    <source>
        <dbReference type="EMBL" id="GFU10207.1"/>
    </source>
</evidence>
<keyword evidence="2" id="KW-1185">Reference proteome</keyword>
<protein>
    <recommendedName>
        <fullName evidence="3">Transposase</fullName>
    </recommendedName>
</protein>
<evidence type="ECO:0008006" key="3">
    <source>
        <dbReference type="Google" id="ProtNLM"/>
    </source>
</evidence>
<dbReference type="AlphaFoldDB" id="A0A8X6Q755"/>